<dbReference type="NCBIfam" id="NF010213">
    <property type="entry name" value="PRK13677.1"/>
    <property type="match status" value="1"/>
</dbReference>
<proteinExistence type="predicted"/>
<dbReference type="InterPro" id="IPR020911">
    <property type="entry name" value="UPF0325"/>
</dbReference>
<accession>A0ABP7MP54</accession>
<dbReference type="Pfam" id="PF11944">
    <property type="entry name" value="DUF3461"/>
    <property type="match status" value="1"/>
</dbReference>
<organism evidence="1 2">
    <name type="scientific">Litoribacillus peritrichatus</name>
    <dbReference type="NCBI Taxonomy" id="718191"/>
    <lineage>
        <taxon>Bacteria</taxon>
        <taxon>Pseudomonadati</taxon>
        <taxon>Pseudomonadota</taxon>
        <taxon>Gammaproteobacteria</taxon>
        <taxon>Oceanospirillales</taxon>
        <taxon>Oceanospirillaceae</taxon>
        <taxon>Litoribacillus</taxon>
    </lineage>
</organism>
<dbReference type="RefSeq" id="WP_344798596.1">
    <property type="nucleotide sequence ID" value="NZ_BAABBN010000007.1"/>
</dbReference>
<comment type="caution">
    <text evidence="1">The sequence shown here is derived from an EMBL/GenBank/DDBJ whole genome shotgun (WGS) entry which is preliminary data.</text>
</comment>
<dbReference type="EMBL" id="BAABBN010000007">
    <property type="protein sequence ID" value="GAA3925874.1"/>
    <property type="molecule type" value="Genomic_DNA"/>
</dbReference>
<sequence>MEYNSLKSLGVKNTADIEKYTLRSELTQDVLKIYHTKKKGELFNRSEKFKFPRSKRMVRSQSNPNEYKEMSEVSAVLTHVLAELDDITNHVHDEKTVKEQILSDLRHLEKVVQSKISEIEEKLDRI</sequence>
<dbReference type="Proteomes" id="UP001501565">
    <property type="component" value="Unassembled WGS sequence"/>
</dbReference>
<protein>
    <submittedName>
        <fullName evidence="1">DUF3461 family protein</fullName>
    </submittedName>
</protein>
<evidence type="ECO:0000313" key="2">
    <source>
        <dbReference type="Proteomes" id="UP001501565"/>
    </source>
</evidence>
<gene>
    <name evidence="1" type="ORF">GCM10022277_22460</name>
</gene>
<keyword evidence="2" id="KW-1185">Reference proteome</keyword>
<name>A0ABP7MP54_9GAMM</name>
<reference evidence="2" key="1">
    <citation type="journal article" date="2019" name="Int. J. Syst. Evol. Microbiol.">
        <title>The Global Catalogue of Microorganisms (GCM) 10K type strain sequencing project: providing services to taxonomists for standard genome sequencing and annotation.</title>
        <authorList>
            <consortium name="The Broad Institute Genomics Platform"/>
            <consortium name="The Broad Institute Genome Sequencing Center for Infectious Disease"/>
            <person name="Wu L."/>
            <person name="Ma J."/>
        </authorList>
    </citation>
    <scope>NUCLEOTIDE SEQUENCE [LARGE SCALE GENOMIC DNA]</scope>
    <source>
        <strain evidence="2">JCM 17551</strain>
    </source>
</reference>
<evidence type="ECO:0000313" key="1">
    <source>
        <dbReference type="EMBL" id="GAA3925874.1"/>
    </source>
</evidence>